<dbReference type="EnsemblPlants" id="TuG1812G0600004300.01.T01">
    <property type="protein sequence ID" value="TuG1812G0600004300.01.T01.cds440165"/>
    <property type="gene ID" value="TuG1812G0600004300.01"/>
</dbReference>
<name>A0A8R7QUX0_TRIUA</name>
<feature type="region of interest" description="Disordered" evidence="2">
    <location>
        <begin position="1"/>
        <end position="82"/>
    </location>
</feature>
<feature type="domain" description="CCHC-type" evidence="3">
    <location>
        <begin position="168"/>
        <end position="183"/>
    </location>
</feature>
<keyword evidence="1" id="KW-0479">Metal-binding</keyword>
<dbReference type="Gramene" id="TuG1812G0600004300.01.T01">
    <property type="protein sequence ID" value="TuG1812G0600004300.01.T01.cds440165"/>
    <property type="gene ID" value="TuG1812G0600004300.01"/>
</dbReference>
<feature type="domain" description="CCHC-type" evidence="3">
    <location>
        <begin position="117"/>
        <end position="130"/>
    </location>
</feature>
<keyword evidence="1" id="KW-0863">Zinc-finger</keyword>
<feature type="domain" description="CCHC-type" evidence="3">
    <location>
        <begin position="197"/>
        <end position="211"/>
    </location>
</feature>
<dbReference type="Pfam" id="PF00098">
    <property type="entry name" value="zf-CCHC"/>
    <property type="match status" value="2"/>
</dbReference>
<dbReference type="GO" id="GO:0003676">
    <property type="term" value="F:nucleic acid binding"/>
    <property type="evidence" value="ECO:0007669"/>
    <property type="project" value="InterPro"/>
</dbReference>
<dbReference type="SUPFAM" id="SSF57756">
    <property type="entry name" value="Retrovirus zinc finger-like domains"/>
    <property type="match status" value="3"/>
</dbReference>
<evidence type="ECO:0000256" key="2">
    <source>
        <dbReference type="SAM" id="MobiDB-lite"/>
    </source>
</evidence>
<reference evidence="4" key="2">
    <citation type="submission" date="2018-03" db="EMBL/GenBank/DDBJ databases">
        <title>The Triticum urartu genome reveals the dynamic nature of wheat genome evolution.</title>
        <authorList>
            <person name="Ling H."/>
            <person name="Ma B."/>
            <person name="Shi X."/>
            <person name="Liu H."/>
            <person name="Dong L."/>
            <person name="Sun H."/>
            <person name="Cao Y."/>
            <person name="Gao Q."/>
            <person name="Zheng S."/>
            <person name="Li Y."/>
            <person name="Yu Y."/>
            <person name="Du H."/>
            <person name="Qi M."/>
            <person name="Li Y."/>
            <person name="Yu H."/>
            <person name="Cui Y."/>
            <person name="Wang N."/>
            <person name="Chen C."/>
            <person name="Wu H."/>
            <person name="Zhao Y."/>
            <person name="Zhang J."/>
            <person name="Li Y."/>
            <person name="Zhou W."/>
            <person name="Zhang B."/>
            <person name="Hu W."/>
            <person name="Eijk M."/>
            <person name="Tang J."/>
            <person name="Witsenboer H."/>
            <person name="Zhao S."/>
            <person name="Li Z."/>
            <person name="Zhang A."/>
            <person name="Wang D."/>
            <person name="Liang C."/>
        </authorList>
    </citation>
    <scope>NUCLEOTIDE SEQUENCE [LARGE SCALE GENOMIC DNA]</scope>
    <source>
        <strain evidence="4">cv. G1812</strain>
    </source>
</reference>
<feature type="domain" description="CCHC-type" evidence="3">
    <location>
        <begin position="77"/>
        <end position="93"/>
    </location>
</feature>
<feature type="compositionally biased region" description="Gly residues" evidence="2">
    <location>
        <begin position="49"/>
        <end position="59"/>
    </location>
</feature>
<dbReference type="Proteomes" id="UP000015106">
    <property type="component" value="Chromosome 6"/>
</dbReference>
<dbReference type="InterPro" id="IPR001878">
    <property type="entry name" value="Znf_CCHC"/>
</dbReference>
<protein>
    <recommendedName>
        <fullName evidence="3">CCHC-type domain-containing protein</fullName>
    </recommendedName>
</protein>
<keyword evidence="5" id="KW-1185">Reference proteome</keyword>
<dbReference type="GO" id="GO:0008270">
    <property type="term" value="F:zinc ion binding"/>
    <property type="evidence" value="ECO:0007669"/>
    <property type="project" value="UniProtKB-KW"/>
</dbReference>
<dbReference type="PROSITE" id="PS50158">
    <property type="entry name" value="ZF_CCHC"/>
    <property type="match status" value="4"/>
</dbReference>
<dbReference type="Gene3D" id="4.10.60.10">
    <property type="entry name" value="Zinc finger, CCHC-type"/>
    <property type="match status" value="2"/>
</dbReference>
<reference evidence="4" key="3">
    <citation type="submission" date="2022-06" db="UniProtKB">
        <authorList>
            <consortium name="EnsemblPlants"/>
        </authorList>
    </citation>
    <scope>IDENTIFICATION</scope>
</reference>
<sequence>MRPLAPTRNTLSAAGALGGSSHGGIPLLPQAPANSSLPTNSQPPPSVGVSGGPSQGGGNPSLPAAQSSGSIKKKKGKCKKCSDPGHVIEDCPKLPCLRCTGTRHTRGNCTTPAGPVCFRCCDIGHYLKDCVSQVYGRRCTTCGGAGHGDPNNPKHNINCASPPILLLCTSCNNPGHRPRDCPQKSSEYAGFRGLGLCPNCRQSGHVYRDCP</sequence>
<keyword evidence="1" id="KW-0862">Zinc</keyword>
<reference evidence="5" key="1">
    <citation type="journal article" date="2013" name="Nature">
        <title>Draft genome of the wheat A-genome progenitor Triticum urartu.</title>
        <authorList>
            <person name="Ling H.Q."/>
            <person name="Zhao S."/>
            <person name="Liu D."/>
            <person name="Wang J."/>
            <person name="Sun H."/>
            <person name="Zhang C."/>
            <person name="Fan H."/>
            <person name="Li D."/>
            <person name="Dong L."/>
            <person name="Tao Y."/>
            <person name="Gao C."/>
            <person name="Wu H."/>
            <person name="Li Y."/>
            <person name="Cui Y."/>
            <person name="Guo X."/>
            <person name="Zheng S."/>
            <person name="Wang B."/>
            <person name="Yu K."/>
            <person name="Liang Q."/>
            <person name="Yang W."/>
            <person name="Lou X."/>
            <person name="Chen J."/>
            <person name="Feng M."/>
            <person name="Jian J."/>
            <person name="Zhang X."/>
            <person name="Luo G."/>
            <person name="Jiang Y."/>
            <person name="Liu J."/>
            <person name="Wang Z."/>
            <person name="Sha Y."/>
            <person name="Zhang B."/>
            <person name="Wu H."/>
            <person name="Tang D."/>
            <person name="Shen Q."/>
            <person name="Xue P."/>
            <person name="Zou S."/>
            <person name="Wang X."/>
            <person name="Liu X."/>
            <person name="Wang F."/>
            <person name="Yang Y."/>
            <person name="An X."/>
            <person name="Dong Z."/>
            <person name="Zhang K."/>
            <person name="Zhang X."/>
            <person name="Luo M.C."/>
            <person name="Dvorak J."/>
            <person name="Tong Y."/>
            <person name="Wang J."/>
            <person name="Yang H."/>
            <person name="Li Z."/>
            <person name="Wang D."/>
            <person name="Zhang A."/>
            <person name="Wang J."/>
        </authorList>
    </citation>
    <scope>NUCLEOTIDE SEQUENCE</scope>
    <source>
        <strain evidence="5">cv. G1812</strain>
    </source>
</reference>
<proteinExistence type="predicted"/>
<evidence type="ECO:0000259" key="3">
    <source>
        <dbReference type="PROSITE" id="PS50158"/>
    </source>
</evidence>
<evidence type="ECO:0000313" key="4">
    <source>
        <dbReference type="EnsemblPlants" id="TuG1812G0600004300.01.T01.cds440165"/>
    </source>
</evidence>
<accession>A0A8R7QUX0</accession>
<dbReference type="SMART" id="SM00343">
    <property type="entry name" value="ZnF_C2HC"/>
    <property type="match status" value="6"/>
</dbReference>
<dbReference type="AlphaFoldDB" id="A0A8R7QUX0"/>
<dbReference type="InterPro" id="IPR036875">
    <property type="entry name" value="Znf_CCHC_sf"/>
</dbReference>
<evidence type="ECO:0000313" key="5">
    <source>
        <dbReference type="Proteomes" id="UP000015106"/>
    </source>
</evidence>
<organism evidence="4 5">
    <name type="scientific">Triticum urartu</name>
    <name type="common">Red wild einkorn</name>
    <name type="synonym">Crithodium urartu</name>
    <dbReference type="NCBI Taxonomy" id="4572"/>
    <lineage>
        <taxon>Eukaryota</taxon>
        <taxon>Viridiplantae</taxon>
        <taxon>Streptophyta</taxon>
        <taxon>Embryophyta</taxon>
        <taxon>Tracheophyta</taxon>
        <taxon>Spermatophyta</taxon>
        <taxon>Magnoliopsida</taxon>
        <taxon>Liliopsida</taxon>
        <taxon>Poales</taxon>
        <taxon>Poaceae</taxon>
        <taxon>BOP clade</taxon>
        <taxon>Pooideae</taxon>
        <taxon>Triticodae</taxon>
        <taxon>Triticeae</taxon>
        <taxon>Triticinae</taxon>
        <taxon>Triticum</taxon>
    </lineage>
</organism>
<evidence type="ECO:0000256" key="1">
    <source>
        <dbReference type="PROSITE-ProRule" id="PRU00047"/>
    </source>
</evidence>